<dbReference type="EMBL" id="VJVZ01000003">
    <property type="protein sequence ID" value="TRW25684.1"/>
    <property type="molecule type" value="Genomic_DNA"/>
</dbReference>
<keyword evidence="2" id="KW-0732">Signal</keyword>
<protein>
    <recommendedName>
        <fullName evidence="5">Beta-lactamase-inhibitor-like PepSY-like domain-containing protein</fullName>
    </recommendedName>
</protein>
<feature type="chain" id="PRO_5021791605" description="Beta-lactamase-inhibitor-like PepSY-like domain-containing protein" evidence="2">
    <location>
        <begin position="19"/>
        <end position="131"/>
    </location>
</feature>
<evidence type="ECO:0008006" key="5">
    <source>
        <dbReference type="Google" id="ProtNLM"/>
    </source>
</evidence>
<gene>
    <name evidence="3" type="ORF">FMM05_05525</name>
</gene>
<evidence type="ECO:0000313" key="4">
    <source>
        <dbReference type="Proteomes" id="UP000320643"/>
    </source>
</evidence>
<feature type="signal peptide" evidence="2">
    <location>
        <begin position="1"/>
        <end position="18"/>
    </location>
</feature>
<proteinExistence type="predicted"/>
<accession>A0A552V5D6</accession>
<feature type="region of interest" description="Disordered" evidence="1">
    <location>
        <begin position="22"/>
        <end position="59"/>
    </location>
</feature>
<reference evidence="3 4" key="1">
    <citation type="submission" date="2019-07" db="EMBL/GenBank/DDBJ databases">
        <title>Flavobacterium sp. nov., isolated from glacier ice.</title>
        <authorList>
            <person name="Liu Q."/>
            <person name="Xin Y.-H."/>
        </authorList>
    </citation>
    <scope>NUCLEOTIDE SEQUENCE [LARGE SCALE GENOMIC DNA]</scope>
    <source>
        <strain evidence="3 4">ZT4R6</strain>
    </source>
</reference>
<dbReference type="AlphaFoldDB" id="A0A552V5D6"/>
<comment type="caution">
    <text evidence="3">The sequence shown here is derived from an EMBL/GenBank/DDBJ whole genome shotgun (WGS) entry which is preliminary data.</text>
</comment>
<keyword evidence="4" id="KW-1185">Reference proteome</keyword>
<organism evidence="3 4">
    <name type="scientific">Flavobacterium zepuense</name>
    <dbReference type="NCBI Taxonomy" id="2593302"/>
    <lineage>
        <taxon>Bacteria</taxon>
        <taxon>Pseudomonadati</taxon>
        <taxon>Bacteroidota</taxon>
        <taxon>Flavobacteriia</taxon>
        <taxon>Flavobacteriales</taxon>
        <taxon>Flavobacteriaceae</taxon>
        <taxon>Flavobacterium</taxon>
    </lineage>
</organism>
<name>A0A552V5D6_9FLAO</name>
<dbReference type="RefSeq" id="WP_143372349.1">
    <property type="nucleotide sequence ID" value="NZ_VJVZ01000003.1"/>
</dbReference>
<dbReference type="OrthoDB" id="1376657at2"/>
<dbReference type="Proteomes" id="UP000320643">
    <property type="component" value="Unassembled WGS sequence"/>
</dbReference>
<sequence>MKNLFLSAALMLSIATFAQTPEQNTNTTTAPAQTTQTAPQQAVTPQTQPAATATDATTATASADEGFKKIAQSEIAIDVLRPAVKKYEGFSLVEAMVAEDGSQYKLVLTKDGKDVAAYFKSNGEFIKEETV</sequence>
<evidence type="ECO:0000256" key="1">
    <source>
        <dbReference type="SAM" id="MobiDB-lite"/>
    </source>
</evidence>
<evidence type="ECO:0000256" key="2">
    <source>
        <dbReference type="SAM" id="SignalP"/>
    </source>
</evidence>
<evidence type="ECO:0000313" key="3">
    <source>
        <dbReference type="EMBL" id="TRW25684.1"/>
    </source>
</evidence>